<dbReference type="GO" id="GO:0003735">
    <property type="term" value="F:structural constituent of ribosome"/>
    <property type="evidence" value="ECO:0000318"/>
    <property type="project" value="GO_Central"/>
</dbReference>
<evidence type="ECO:0000256" key="5">
    <source>
        <dbReference type="ARBA" id="ARBA00035396"/>
    </source>
</evidence>
<dbReference type="InterPro" id="IPR009000">
    <property type="entry name" value="Transl_B-barrel_sf"/>
</dbReference>
<reference evidence="7 8" key="1">
    <citation type="journal article" date="2008" name="Nature">
        <title>The Trichoplax genome and the nature of placozoans.</title>
        <authorList>
            <person name="Srivastava M."/>
            <person name="Begovic E."/>
            <person name="Chapman J."/>
            <person name="Putnam N.H."/>
            <person name="Hellsten U."/>
            <person name="Kawashima T."/>
            <person name="Kuo A."/>
            <person name="Mitros T."/>
            <person name="Salamov A."/>
            <person name="Carpenter M.L."/>
            <person name="Signorovitch A.Y."/>
            <person name="Moreno M.A."/>
            <person name="Kamm K."/>
            <person name="Grimwood J."/>
            <person name="Schmutz J."/>
            <person name="Shapiro H."/>
            <person name="Grigoriev I.V."/>
            <person name="Buss L.W."/>
            <person name="Schierwater B."/>
            <person name="Dellaporta S.L."/>
            <person name="Rokhsar D.S."/>
        </authorList>
    </citation>
    <scope>NUCLEOTIDE SEQUENCE [LARGE SCALE GENOMIC DNA]</scope>
    <source>
        <strain evidence="7 8">Grell-BS-1999</strain>
    </source>
</reference>
<dbReference type="Proteomes" id="UP000009022">
    <property type="component" value="Unassembled WGS sequence"/>
</dbReference>
<dbReference type="GO" id="GO:0005762">
    <property type="term" value="C:mitochondrial large ribosomal subunit"/>
    <property type="evidence" value="ECO:0000318"/>
    <property type="project" value="GO_Central"/>
</dbReference>
<dbReference type="PhylomeDB" id="B3RVX6"/>
<proteinExistence type="inferred from homology"/>
<evidence type="ECO:0000256" key="2">
    <source>
        <dbReference type="ARBA" id="ARBA00022980"/>
    </source>
</evidence>
<dbReference type="AlphaFoldDB" id="B3RVX6"/>
<evidence type="ECO:0000256" key="6">
    <source>
        <dbReference type="SAM" id="MobiDB-lite"/>
    </source>
</evidence>
<dbReference type="PANTHER" id="PTHR11229:SF8">
    <property type="entry name" value="LARGE RIBOSOMAL SUBUNIT PROTEIN UL3M"/>
    <property type="match status" value="1"/>
</dbReference>
<keyword evidence="3" id="KW-0687">Ribonucleoprotein</keyword>
<organism evidence="7 8">
    <name type="scientific">Trichoplax adhaerens</name>
    <name type="common">Trichoplax reptans</name>
    <dbReference type="NCBI Taxonomy" id="10228"/>
    <lineage>
        <taxon>Eukaryota</taxon>
        <taxon>Metazoa</taxon>
        <taxon>Placozoa</taxon>
        <taxon>Uniplacotomia</taxon>
        <taxon>Trichoplacea</taxon>
        <taxon>Trichoplacidae</taxon>
        <taxon>Trichoplax</taxon>
    </lineage>
</organism>
<accession>B3RVX6</accession>
<dbReference type="Gene3D" id="2.40.30.10">
    <property type="entry name" value="Translation factors"/>
    <property type="match status" value="1"/>
</dbReference>
<dbReference type="STRING" id="10228.B3RVX6"/>
<dbReference type="InterPro" id="IPR000597">
    <property type="entry name" value="Ribosomal_uL3"/>
</dbReference>
<dbReference type="FunFam" id="2.40.30.10:FF:000049">
    <property type="entry name" value="39S ribosomal protein L3, mitochondrial"/>
    <property type="match status" value="1"/>
</dbReference>
<dbReference type="RefSeq" id="XP_002111605.1">
    <property type="nucleotide sequence ID" value="XM_002111569.1"/>
</dbReference>
<feature type="region of interest" description="Disordered" evidence="6">
    <location>
        <begin position="158"/>
        <end position="177"/>
    </location>
</feature>
<dbReference type="CTD" id="6753323"/>
<dbReference type="NCBIfam" id="TIGR03625">
    <property type="entry name" value="L3_bact"/>
    <property type="match status" value="1"/>
</dbReference>
<comment type="similarity">
    <text evidence="1">Belongs to the universal ribosomal protein uL3 family.</text>
</comment>
<dbReference type="SUPFAM" id="SSF50447">
    <property type="entry name" value="Translation proteins"/>
    <property type="match status" value="1"/>
</dbReference>
<dbReference type="KEGG" id="tad:TRIADDRAFT_3973"/>
<protein>
    <recommendedName>
        <fullName evidence="4">Large ribosomal subunit protein uL3m</fullName>
    </recommendedName>
    <alternativeName>
        <fullName evidence="5">39S ribosomal protein L3, mitochondrial</fullName>
    </alternativeName>
</protein>
<dbReference type="HOGENOM" id="CLU_044142_1_0_1"/>
<dbReference type="FunFam" id="3.30.160.810:FF:000001">
    <property type="entry name" value="50S ribosomal protein L3"/>
    <property type="match status" value="1"/>
</dbReference>
<evidence type="ECO:0000256" key="3">
    <source>
        <dbReference type="ARBA" id="ARBA00023274"/>
    </source>
</evidence>
<sequence length="250" mass="28073">KQSSWPTWQPGSRRTGLIGVKLGMMPMWMKDGTRVPVTLIKIQQCHVLHNKTKAKDGYCAVQVGAVDRLKLLYVRRAQLGHFARAGVNPKRKVWEFKVSDDALILRGTLLHAMHFVPGQYVDVKAKTIGKGFQGVMKKHGMKGQPATHGVSLTHRKMGATGGGQEPGRIWPGKKMAGRMGNKYHTTKNLRILRINTKYDILYVKGAVPGHENQFIRITDAIFKPPKEPPPYPTYFHQSGDEIPEEIFAED</sequence>
<dbReference type="Pfam" id="PF00297">
    <property type="entry name" value="Ribosomal_L3"/>
    <property type="match status" value="1"/>
</dbReference>
<dbReference type="EMBL" id="DS985244">
    <property type="protein sequence ID" value="EDV25572.1"/>
    <property type="molecule type" value="Genomic_DNA"/>
</dbReference>
<dbReference type="OMA" id="DGTYANC"/>
<dbReference type="FunCoup" id="B3RVX6">
    <property type="interactions" value="1645"/>
</dbReference>
<evidence type="ECO:0000256" key="1">
    <source>
        <dbReference type="ARBA" id="ARBA00006540"/>
    </source>
</evidence>
<dbReference type="InParanoid" id="B3RVX6"/>
<feature type="non-terminal residue" evidence="7">
    <location>
        <position position="250"/>
    </location>
</feature>
<name>B3RVX6_TRIAD</name>
<dbReference type="GO" id="GO:0006412">
    <property type="term" value="P:translation"/>
    <property type="evidence" value="ECO:0007669"/>
    <property type="project" value="InterPro"/>
</dbReference>
<dbReference type="HAMAP" id="MF_01325_B">
    <property type="entry name" value="Ribosomal_uL3_B"/>
    <property type="match status" value="1"/>
</dbReference>
<evidence type="ECO:0000256" key="4">
    <source>
        <dbReference type="ARBA" id="ARBA00035209"/>
    </source>
</evidence>
<dbReference type="InterPro" id="IPR019927">
    <property type="entry name" value="Ribosomal_uL3_bac/org-type"/>
</dbReference>
<evidence type="ECO:0000313" key="8">
    <source>
        <dbReference type="Proteomes" id="UP000009022"/>
    </source>
</evidence>
<dbReference type="GeneID" id="6753323"/>
<gene>
    <name evidence="7" type="ORF">TRIADDRAFT_3973</name>
</gene>
<evidence type="ECO:0000313" key="7">
    <source>
        <dbReference type="EMBL" id="EDV25572.1"/>
    </source>
</evidence>
<dbReference type="PANTHER" id="PTHR11229">
    <property type="entry name" value="50S RIBOSOMAL PROTEIN L3"/>
    <property type="match status" value="1"/>
</dbReference>
<keyword evidence="8" id="KW-1185">Reference proteome</keyword>
<keyword evidence="2" id="KW-0689">Ribosomal protein</keyword>
<dbReference type="OrthoDB" id="274683at2759"/>
<dbReference type="eggNOG" id="KOG3141">
    <property type="taxonomic scope" value="Eukaryota"/>
</dbReference>
<dbReference type="Gene3D" id="3.30.160.810">
    <property type="match status" value="1"/>
</dbReference>
<feature type="non-terminal residue" evidence="7">
    <location>
        <position position="1"/>
    </location>
</feature>